<protein>
    <submittedName>
        <fullName evidence="1">Uncharacterized protein</fullName>
    </submittedName>
</protein>
<comment type="caution">
    <text evidence="1">The sequence shown here is derived from an EMBL/GenBank/DDBJ whole genome shotgun (WGS) entry which is preliminary data.</text>
</comment>
<evidence type="ECO:0000313" key="1">
    <source>
        <dbReference type="EMBL" id="KAI4313363.1"/>
    </source>
</evidence>
<sequence length="75" mass="8236">MAKRKLYMLKAQKEVRTTHRSRTSPSVAVALGPSLSPASSGASHSAALLSFELVFLPRSLLDLYAQSYSMALYYL</sequence>
<gene>
    <name evidence="1" type="ORF">L6164_026349</name>
</gene>
<organism evidence="1 2">
    <name type="scientific">Bauhinia variegata</name>
    <name type="common">Purple orchid tree</name>
    <name type="synonym">Phanera variegata</name>
    <dbReference type="NCBI Taxonomy" id="167791"/>
    <lineage>
        <taxon>Eukaryota</taxon>
        <taxon>Viridiplantae</taxon>
        <taxon>Streptophyta</taxon>
        <taxon>Embryophyta</taxon>
        <taxon>Tracheophyta</taxon>
        <taxon>Spermatophyta</taxon>
        <taxon>Magnoliopsida</taxon>
        <taxon>eudicotyledons</taxon>
        <taxon>Gunneridae</taxon>
        <taxon>Pentapetalae</taxon>
        <taxon>rosids</taxon>
        <taxon>fabids</taxon>
        <taxon>Fabales</taxon>
        <taxon>Fabaceae</taxon>
        <taxon>Cercidoideae</taxon>
        <taxon>Cercideae</taxon>
        <taxon>Bauhiniinae</taxon>
        <taxon>Bauhinia</taxon>
    </lineage>
</organism>
<reference evidence="1 2" key="1">
    <citation type="journal article" date="2022" name="DNA Res.">
        <title>Chromosomal-level genome assembly of the orchid tree Bauhinia variegata (Leguminosae; Cercidoideae) supports the allotetraploid origin hypothesis of Bauhinia.</title>
        <authorList>
            <person name="Zhong Y."/>
            <person name="Chen Y."/>
            <person name="Zheng D."/>
            <person name="Pang J."/>
            <person name="Liu Y."/>
            <person name="Luo S."/>
            <person name="Meng S."/>
            <person name="Qian L."/>
            <person name="Wei D."/>
            <person name="Dai S."/>
            <person name="Zhou R."/>
        </authorList>
    </citation>
    <scope>NUCLEOTIDE SEQUENCE [LARGE SCALE GENOMIC DNA]</scope>
    <source>
        <strain evidence="1">BV-YZ2020</strain>
    </source>
</reference>
<proteinExistence type="predicted"/>
<dbReference type="Proteomes" id="UP000828941">
    <property type="component" value="Chromosome 11"/>
</dbReference>
<evidence type="ECO:0000313" key="2">
    <source>
        <dbReference type="Proteomes" id="UP000828941"/>
    </source>
</evidence>
<keyword evidence="2" id="KW-1185">Reference proteome</keyword>
<name>A0ACB9LQ45_BAUVA</name>
<accession>A0ACB9LQ45</accession>
<dbReference type="EMBL" id="CM039436">
    <property type="protein sequence ID" value="KAI4313363.1"/>
    <property type="molecule type" value="Genomic_DNA"/>
</dbReference>